<keyword evidence="1 2" id="KW-0413">Isomerase</keyword>
<dbReference type="GO" id="GO:0019509">
    <property type="term" value="P:L-methionine salvage from methylthioadenosine"/>
    <property type="evidence" value="ECO:0007669"/>
    <property type="project" value="TreeGrafter"/>
</dbReference>
<dbReference type="NCBIfam" id="TIGR00524">
    <property type="entry name" value="eIF-2B_rel"/>
    <property type="match status" value="1"/>
</dbReference>
<dbReference type="PANTHER" id="PTHR43475:SF1">
    <property type="entry name" value="METHYLTHIORIBOSE-1-PHOSPHATE ISOMERASE"/>
    <property type="match status" value="1"/>
</dbReference>
<dbReference type="Pfam" id="PF01008">
    <property type="entry name" value="IF-2B"/>
    <property type="match status" value="1"/>
</dbReference>
<dbReference type="InterPro" id="IPR005251">
    <property type="entry name" value="IF-M1Pi"/>
</dbReference>
<dbReference type="EC" id="5.3.1.23" evidence="2"/>
<accession>A0A1J5RQB5</accession>
<dbReference type="NCBIfam" id="TIGR00512">
    <property type="entry name" value="salvage_mtnA"/>
    <property type="match status" value="1"/>
</dbReference>
<dbReference type="InterPro" id="IPR037171">
    <property type="entry name" value="NagB/RpiA_transferase-like"/>
</dbReference>
<dbReference type="InterPro" id="IPR011559">
    <property type="entry name" value="Initiation_fac_2B_a/b/d"/>
</dbReference>
<reference evidence="2" key="1">
    <citation type="submission" date="2016-10" db="EMBL/GenBank/DDBJ databases">
        <title>Sequence of Gallionella enrichment culture.</title>
        <authorList>
            <person name="Poehlein A."/>
            <person name="Muehling M."/>
            <person name="Daniel R."/>
        </authorList>
    </citation>
    <scope>NUCLEOTIDE SEQUENCE</scope>
</reference>
<comment type="caution">
    <text evidence="2">The sequence shown here is derived from an EMBL/GenBank/DDBJ whole genome shotgun (WGS) entry which is preliminary data.</text>
</comment>
<dbReference type="InterPro" id="IPR027363">
    <property type="entry name" value="M1Pi_N"/>
</dbReference>
<evidence type="ECO:0000313" key="2">
    <source>
        <dbReference type="EMBL" id="OIQ94151.1"/>
    </source>
</evidence>
<dbReference type="Gene3D" id="1.20.120.420">
    <property type="entry name" value="translation initiation factor eif-2b, domain 1"/>
    <property type="match status" value="1"/>
</dbReference>
<proteinExistence type="inferred from homology"/>
<dbReference type="PANTHER" id="PTHR43475">
    <property type="entry name" value="METHYLTHIORIBOSE-1-PHOSPHATE ISOMERASE"/>
    <property type="match status" value="1"/>
</dbReference>
<protein>
    <submittedName>
        <fullName evidence="2">Methylthioribose-1-phosphate isomerase</fullName>
        <ecNumber evidence="2">5.3.1.23</ecNumber>
    </submittedName>
</protein>
<dbReference type="SUPFAM" id="SSF100950">
    <property type="entry name" value="NagB/RpiA/CoA transferase-like"/>
    <property type="match status" value="1"/>
</dbReference>
<dbReference type="FunFam" id="1.20.120.420:FF:000003">
    <property type="entry name" value="Methylthioribose-1-phosphate isomerase"/>
    <property type="match status" value="1"/>
</dbReference>
<dbReference type="FunFam" id="3.40.50.10470:FF:000006">
    <property type="entry name" value="Methylthioribose-1-phosphate isomerase"/>
    <property type="match status" value="1"/>
</dbReference>
<name>A0A1J5RQB5_9ZZZZ</name>
<gene>
    <name evidence="2" type="primary">mtnA_5</name>
    <name evidence="2" type="ORF">GALL_238800</name>
</gene>
<sequence>MKIETLRWFNNRLEMIDQRILPASFEYLSYDSAASVAESIRSMVVRGAPAIGVAAAYGVALEALRLSSEPFALSLSKGEGFDKLSPNGTQNISASDFKSGMEAGFSALAASRPTAVNLFWALQRMRKVWESVATQAPQQVAQRLLAEAHEILAEDIRINKAMGANGAALLKDGARVLTHCNAGALATAGWGTALGVFRSAVEAGKRISVIADETRPFLQGARLTAWEMVQENIPVTLITDNMAGYMMAQGEVDAVVVGTDRVAANGDVANKIGTYMVAVLARRHNIPFYVACPLSTIDLSIAAGKDIPIEERSVEEVKGFRDCHWAAEGVKIRNPAFDVTPAELVTGLITEKGVVLGPDVHNIKKLMSP</sequence>
<evidence type="ECO:0000256" key="1">
    <source>
        <dbReference type="ARBA" id="ARBA00023235"/>
    </source>
</evidence>
<dbReference type="HAMAP" id="MF_01678">
    <property type="entry name" value="Salvage_MtnA"/>
    <property type="match status" value="1"/>
</dbReference>
<organism evidence="2">
    <name type="scientific">mine drainage metagenome</name>
    <dbReference type="NCBI Taxonomy" id="410659"/>
    <lineage>
        <taxon>unclassified sequences</taxon>
        <taxon>metagenomes</taxon>
        <taxon>ecological metagenomes</taxon>
    </lineage>
</organism>
<dbReference type="InterPro" id="IPR000649">
    <property type="entry name" value="IF-2B-related"/>
</dbReference>
<dbReference type="InterPro" id="IPR042529">
    <property type="entry name" value="IF_2B-like_C"/>
</dbReference>
<dbReference type="NCBIfam" id="NF004326">
    <property type="entry name" value="PRK05720.1"/>
    <property type="match status" value="1"/>
</dbReference>
<dbReference type="Gene3D" id="3.40.50.10470">
    <property type="entry name" value="Translation initiation factor eif-2b, domain 2"/>
    <property type="match status" value="1"/>
</dbReference>
<dbReference type="AlphaFoldDB" id="A0A1J5RQB5"/>
<dbReference type="GO" id="GO:0046523">
    <property type="term" value="F:S-methyl-5-thioribose-1-phosphate isomerase activity"/>
    <property type="evidence" value="ECO:0007669"/>
    <property type="project" value="UniProtKB-EC"/>
</dbReference>
<dbReference type="EMBL" id="MLJW01000192">
    <property type="protein sequence ID" value="OIQ94151.1"/>
    <property type="molecule type" value="Genomic_DNA"/>
</dbReference>